<dbReference type="AlphaFoldDB" id="A0A4R6IIW6"/>
<dbReference type="EMBL" id="SNWM01000003">
    <property type="protein sequence ID" value="TDO21913.1"/>
    <property type="molecule type" value="Genomic_DNA"/>
</dbReference>
<evidence type="ECO:0000313" key="2">
    <source>
        <dbReference type="EMBL" id="TDO21913.1"/>
    </source>
</evidence>
<evidence type="ECO:0000313" key="3">
    <source>
        <dbReference type="Proteomes" id="UP000295499"/>
    </source>
</evidence>
<gene>
    <name evidence="2" type="ORF">CLV32_3021</name>
</gene>
<keyword evidence="3" id="KW-1185">Reference proteome</keyword>
<dbReference type="Proteomes" id="UP000295499">
    <property type="component" value="Unassembled WGS sequence"/>
</dbReference>
<accession>A0A4R6IIW6</accession>
<reference evidence="2 3" key="1">
    <citation type="submission" date="2019-03" db="EMBL/GenBank/DDBJ databases">
        <title>Genomic Encyclopedia of Archaeal and Bacterial Type Strains, Phase II (KMG-II): from individual species to whole genera.</title>
        <authorList>
            <person name="Goeker M."/>
        </authorList>
    </citation>
    <scope>NUCLEOTIDE SEQUENCE [LARGE SCALE GENOMIC DNA]</scope>
    <source>
        <strain evidence="2 3">DSM 19034</strain>
    </source>
</reference>
<evidence type="ECO:0000256" key="1">
    <source>
        <dbReference type="SAM" id="Coils"/>
    </source>
</evidence>
<name>A0A4R6IIW6_9SPHI</name>
<keyword evidence="1" id="KW-0175">Coiled coil</keyword>
<comment type="caution">
    <text evidence="2">The sequence shown here is derived from an EMBL/GenBank/DDBJ whole genome shotgun (WGS) entry which is preliminary data.</text>
</comment>
<protein>
    <submittedName>
        <fullName evidence="2">Uncharacterized protein</fullName>
    </submittedName>
</protein>
<feature type="coiled-coil region" evidence="1">
    <location>
        <begin position="60"/>
        <end position="90"/>
    </location>
</feature>
<sequence>MNKDTEANKQLRVTIATEAFNKSCIIFCSDTQEYYTPREFVDSGIIVDVKELDTRKYYGNISLENAKQALQRQAKDLKAANEKYQAFSQKILSAFDLSPVGKSKGK</sequence>
<dbReference type="RefSeq" id="WP_133556802.1">
    <property type="nucleotide sequence ID" value="NZ_SNWM01000003.1"/>
</dbReference>
<proteinExistence type="predicted"/>
<dbReference type="OrthoDB" id="772319at2"/>
<organism evidence="2 3">
    <name type="scientific">Pedobacter duraquae</name>
    <dbReference type="NCBI Taxonomy" id="425511"/>
    <lineage>
        <taxon>Bacteria</taxon>
        <taxon>Pseudomonadati</taxon>
        <taxon>Bacteroidota</taxon>
        <taxon>Sphingobacteriia</taxon>
        <taxon>Sphingobacteriales</taxon>
        <taxon>Sphingobacteriaceae</taxon>
        <taxon>Pedobacter</taxon>
    </lineage>
</organism>